<organism evidence="7 8">
    <name type="scientific">Maribellus luteus</name>
    <dbReference type="NCBI Taxonomy" id="2305463"/>
    <lineage>
        <taxon>Bacteria</taxon>
        <taxon>Pseudomonadati</taxon>
        <taxon>Bacteroidota</taxon>
        <taxon>Bacteroidia</taxon>
        <taxon>Marinilabiliales</taxon>
        <taxon>Prolixibacteraceae</taxon>
        <taxon>Maribellus</taxon>
    </lineage>
</organism>
<gene>
    <name evidence="7" type="ORF">D1614_13075</name>
</gene>
<proteinExistence type="inferred from homology"/>
<dbReference type="SUPFAM" id="SSF56935">
    <property type="entry name" value="Porins"/>
    <property type="match status" value="1"/>
</dbReference>
<feature type="signal peptide" evidence="5">
    <location>
        <begin position="1"/>
        <end position="17"/>
    </location>
</feature>
<dbReference type="InterPro" id="IPR039426">
    <property type="entry name" value="TonB-dep_rcpt-like"/>
</dbReference>
<keyword evidence="4" id="KW-0812">Transmembrane</keyword>
<dbReference type="FunFam" id="2.170.130.10:FF:000003">
    <property type="entry name" value="SusC/RagA family TonB-linked outer membrane protein"/>
    <property type="match status" value="1"/>
</dbReference>
<dbReference type="Gene3D" id="2.60.40.1120">
    <property type="entry name" value="Carboxypeptidase-like, regulatory domain"/>
    <property type="match status" value="1"/>
</dbReference>
<evidence type="ECO:0000256" key="5">
    <source>
        <dbReference type="SAM" id="SignalP"/>
    </source>
</evidence>
<evidence type="ECO:0000313" key="8">
    <source>
        <dbReference type="Proteomes" id="UP000265926"/>
    </source>
</evidence>
<dbReference type="NCBIfam" id="TIGR04056">
    <property type="entry name" value="OMP_RagA_SusC"/>
    <property type="match status" value="1"/>
</dbReference>
<evidence type="ECO:0000256" key="4">
    <source>
        <dbReference type="PROSITE-ProRule" id="PRU01360"/>
    </source>
</evidence>
<evidence type="ECO:0000256" key="1">
    <source>
        <dbReference type="ARBA" id="ARBA00022448"/>
    </source>
</evidence>
<dbReference type="Gene3D" id="2.170.130.10">
    <property type="entry name" value="TonB-dependent receptor, plug domain"/>
    <property type="match status" value="1"/>
</dbReference>
<protein>
    <submittedName>
        <fullName evidence="7">SusC/RagA family TonB-linked outer membrane protein</fullName>
    </submittedName>
</protein>
<comment type="subcellular location">
    <subcellularLocation>
        <location evidence="4">Cell outer membrane</location>
        <topology evidence="4">Multi-pass membrane protein</topology>
    </subcellularLocation>
</comment>
<dbReference type="SMART" id="SM00965">
    <property type="entry name" value="STN"/>
    <property type="match status" value="1"/>
</dbReference>
<dbReference type="EMBL" id="QWGR01000006">
    <property type="protein sequence ID" value="RIJ48064.1"/>
    <property type="molecule type" value="Genomic_DNA"/>
</dbReference>
<dbReference type="GO" id="GO:0009279">
    <property type="term" value="C:cell outer membrane"/>
    <property type="evidence" value="ECO:0007669"/>
    <property type="project" value="UniProtKB-SubCell"/>
</dbReference>
<dbReference type="InterPro" id="IPR011662">
    <property type="entry name" value="Secretin/TonB_short_N"/>
</dbReference>
<comment type="caution">
    <text evidence="7">The sequence shown here is derived from an EMBL/GenBank/DDBJ whole genome shotgun (WGS) entry which is preliminary data.</text>
</comment>
<evidence type="ECO:0000259" key="6">
    <source>
        <dbReference type="SMART" id="SM00965"/>
    </source>
</evidence>
<feature type="domain" description="Secretin/TonB short N-terminal" evidence="6">
    <location>
        <begin position="49"/>
        <end position="101"/>
    </location>
</feature>
<dbReference type="PROSITE" id="PS52016">
    <property type="entry name" value="TONB_DEPENDENT_REC_3"/>
    <property type="match status" value="1"/>
</dbReference>
<dbReference type="Pfam" id="PF07715">
    <property type="entry name" value="Plug"/>
    <property type="match status" value="1"/>
</dbReference>
<dbReference type="InterPro" id="IPR023997">
    <property type="entry name" value="TonB-dep_OMP_SusC/RagA_CS"/>
</dbReference>
<feature type="chain" id="PRO_5017433101" evidence="5">
    <location>
        <begin position="18"/>
        <end position="1123"/>
    </location>
</feature>
<comment type="similarity">
    <text evidence="4">Belongs to the TonB-dependent receptor family.</text>
</comment>
<dbReference type="Pfam" id="PF13715">
    <property type="entry name" value="CarbopepD_reg_2"/>
    <property type="match status" value="1"/>
</dbReference>
<dbReference type="Pfam" id="PF07660">
    <property type="entry name" value="STN"/>
    <property type="match status" value="1"/>
</dbReference>
<dbReference type="SUPFAM" id="SSF49464">
    <property type="entry name" value="Carboxypeptidase regulatory domain-like"/>
    <property type="match status" value="1"/>
</dbReference>
<dbReference type="InterPro" id="IPR023996">
    <property type="entry name" value="TonB-dep_OMP_SusC/RagA"/>
</dbReference>
<dbReference type="InterPro" id="IPR008969">
    <property type="entry name" value="CarboxyPept-like_regulatory"/>
</dbReference>
<keyword evidence="2 4" id="KW-0472">Membrane</keyword>
<dbReference type="OrthoDB" id="721000at2"/>
<keyword evidence="8" id="KW-1185">Reference proteome</keyword>
<dbReference type="NCBIfam" id="TIGR04057">
    <property type="entry name" value="SusC_RagA_signa"/>
    <property type="match status" value="1"/>
</dbReference>
<evidence type="ECO:0000256" key="2">
    <source>
        <dbReference type="ARBA" id="ARBA00023136"/>
    </source>
</evidence>
<dbReference type="Proteomes" id="UP000265926">
    <property type="component" value="Unassembled WGS sequence"/>
</dbReference>
<dbReference type="InterPro" id="IPR012910">
    <property type="entry name" value="Plug_dom"/>
</dbReference>
<reference evidence="7 8" key="1">
    <citation type="submission" date="2018-08" db="EMBL/GenBank/DDBJ databases">
        <title>Pallidiluteibacterium maritimus gen. nov., sp. nov., isolated from coastal sediment.</title>
        <authorList>
            <person name="Zhou L.Y."/>
        </authorList>
    </citation>
    <scope>NUCLEOTIDE SEQUENCE [LARGE SCALE GENOMIC DNA]</scope>
    <source>
        <strain evidence="7 8">XSD2</strain>
    </source>
</reference>
<sequence>MKITFFFLIVFSSLTFANDAASQVSLVTLNIRSGTLEELISQIEEQTDYLFSFNAEDVDLETNISVHTRNESVESILKRIFNEKRISFKIQGDNIILIKEDETKSIQEQGKKVTGKVTEENGQPLPGVTITVLGSTKGVITDVDGKFEIYNIEPSDKLVFSFIGMESQIIDVGNQDNFKIELSSKSEQLEDVTVVAFGRQKKESVLASITTVKPADLKVPSSNLTTALAGKLSGIISYQRSGEPGQDNAEFFIRGVTTFGYSKSPLILIDGVENTTSDLANLQPDDIASFSIMKDATATALYGARGANGVILVTTKEGVEGKARVSVRFENSISSPTDRVKLADPITYMKLHNEAVLTRDPLGILPYSQEKIDKTIEGKNPLLYPSVDWYNELFKSSTVNQRLNFNVSGGGKVSRYYLAATVNQDNGNLKVDGQNNFNNNIDLKRYQLRSNININITPTTEAIIRFNGVFDDYSGPLDGGSGIYNKVISSNPVLFQPYYKKTTENQYVRHIMFGNYGQGNYVNPYADLIRGYKEYDKTKISAQFEIEQNLDFLLKGLSGRALGSINRYSNASVERFYNPFYYSAIYNYATNQVDLKPLNENEGTEYLDYSEGTKDISSDMYMEGALQYNKVFNKKHSISGLLVYTRREEKVANAGNLQKSLPYRNQGLSGRFTYSHNEKYFSEFNFGYNGSERFAKKERFGFFPSAGLGWIVSKEDFFTPWTDKINVLKLKATYGLVGNDAIGSVDDRFFYISQVNLNDGGRGTVWGERLDYYVNGISIQRYENDLITWETAKKLNVGFELGLFNAINIQADFFREDRENILMNRLRLASMGLESNVSANVGSAYSQGFDASIDFNKYFTEDFWITGRANFTYATGKKKEVEEPDYSDTPWLSAVDRSINQSWGFIAERLFIDEKDVANSPLQTFGEYGPGDIKYRDINGDDKITGLDRVPIGYPTAPEIIYGFGISTGYKNLDFSCFFQGSARSSFWIDTYKTAPFINSGENGKLVNQALLQAYADDYWSENNRNIYALWPRLSDEIVQNNNQLSTWFMQDGTFLRVKSIEFGYSLPKQVIQKIKLDHLRIYISGTNLFTFSNFKIWDPEMGGNGLGYPIQKVVNMGIQLNF</sequence>
<evidence type="ECO:0000313" key="7">
    <source>
        <dbReference type="EMBL" id="RIJ48064.1"/>
    </source>
</evidence>
<dbReference type="FunFam" id="2.60.40.1120:FF:000003">
    <property type="entry name" value="Outer membrane protein Omp121"/>
    <property type="match status" value="1"/>
</dbReference>
<keyword evidence="3 4" id="KW-0998">Cell outer membrane</keyword>
<keyword evidence="5" id="KW-0732">Signal</keyword>
<keyword evidence="4" id="KW-1134">Transmembrane beta strand</keyword>
<dbReference type="InterPro" id="IPR037066">
    <property type="entry name" value="Plug_dom_sf"/>
</dbReference>
<accession>A0A399SZ29</accession>
<keyword evidence="1 4" id="KW-0813">Transport</keyword>
<name>A0A399SZ29_9BACT</name>
<dbReference type="AlphaFoldDB" id="A0A399SZ29"/>
<evidence type="ECO:0000256" key="3">
    <source>
        <dbReference type="ARBA" id="ARBA00023237"/>
    </source>
</evidence>